<comment type="similarity">
    <text evidence="2 8">Belongs to the PTPS family. QueD subfamily.</text>
</comment>
<evidence type="ECO:0000256" key="7">
    <source>
        <dbReference type="ARBA" id="ARBA00048807"/>
    </source>
</evidence>
<accession>A0A8A4TJV2</accession>
<keyword evidence="12" id="KW-1185">Reference proteome</keyword>
<evidence type="ECO:0000256" key="9">
    <source>
        <dbReference type="PIRSR" id="PIRSR006113-1"/>
    </source>
</evidence>
<dbReference type="InterPro" id="IPR038418">
    <property type="entry name" value="6-PTP_synth/QueD_sf"/>
</dbReference>
<organism evidence="11 12">
    <name type="scientific">Sulfidibacter corallicola</name>
    <dbReference type="NCBI Taxonomy" id="2818388"/>
    <lineage>
        <taxon>Bacteria</taxon>
        <taxon>Pseudomonadati</taxon>
        <taxon>Acidobacteriota</taxon>
        <taxon>Holophagae</taxon>
        <taxon>Acanthopleuribacterales</taxon>
        <taxon>Acanthopleuribacteraceae</taxon>
        <taxon>Sulfidibacter</taxon>
    </lineage>
</organism>
<keyword evidence="8" id="KW-0671">Queuosine biosynthesis</keyword>
<feature type="binding site" evidence="10">
    <location>
        <position position="30"/>
    </location>
    <ligand>
        <name>Zn(2+)</name>
        <dbReference type="ChEBI" id="CHEBI:29105"/>
    </ligand>
</feature>
<comment type="cofactor">
    <cofactor evidence="8 10">
        <name>Zn(2+)</name>
        <dbReference type="ChEBI" id="CHEBI:29105"/>
    </cofactor>
    <text evidence="8 10">Binds 1 zinc ion per subunit.</text>
</comment>
<gene>
    <name evidence="11" type="ORF">J3U87_31865</name>
</gene>
<dbReference type="UniPathway" id="UPA00391"/>
<dbReference type="PIRSF" id="PIRSF006113">
    <property type="entry name" value="PTP_synth"/>
    <property type="match status" value="1"/>
</dbReference>
<reference evidence="11" key="1">
    <citation type="submission" date="2021-03" db="EMBL/GenBank/DDBJ databases">
        <title>Acanthopleuribacteraceae sp. M133.</title>
        <authorList>
            <person name="Wang G."/>
        </authorList>
    </citation>
    <scope>NUCLEOTIDE SEQUENCE</scope>
    <source>
        <strain evidence="11">M133</strain>
    </source>
</reference>
<feature type="binding site" evidence="10">
    <location>
        <position position="15"/>
    </location>
    <ligand>
        <name>Zn(2+)</name>
        <dbReference type="ChEBI" id="CHEBI:29105"/>
    </ligand>
</feature>
<dbReference type="RefSeq" id="WP_237379837.1">
    <property type="nucleotide sequence ID" value="NZ_CP071793.1"/>
</dbReference>
<keyword evidence="4 8" id="KW-0479">Metal-binding</keyword>
<comment type="pathway">
    <text evidence="1 8">Purine metabolism; 7-cyano-7-deazaguanine biosynthesis.</text>
</comment>
<dbReference type="GO" id="GO:0008616">
    <property type="term" value="P:tRNA queuosine(34) biosynthetic process"/>
    <property type="evidence" value="ECO:0007669"/>
    <property type="project" value="UniProtKB-KW"/>
</dbReference>
<dbReference type="GO" id="GO:0070497">
    <property type="term" value="F:6-carboxytetrahydropterin synthase activity"/>
    <property type="evidence" value="ECO:0007669"/>
    <property type="project" value="UniProtKB-EC"/>
</dbReference>
<evidence type="ECO:0000256" key="8">
    <source>
        <dbReference type="PIRNR" id="PIRNR006113"/>
    </source>
</evidence>
<evidence type="ECO:0000256" key="10">
    <source>
        <dbReference type="PIRSR" id="PIRSR006113-2"/>
    </source>
</evidence>
<evidence type="ECO:0000256" key="5">
    <source>
        <dbReference type="ARBA" id="ARBA00022833"/>
    </source>
</evidence>
<keyword evidence="6 8" id="KW-0456">Lyase</keyword>
<evidence type="ECO:0000256" key="1">
    <source>
        <dbReference type="ARBA" id="ARBA00005061"/>
    </source>
</evidence>
<dbReference type="Gene3D" id="3.30.479.10">
    <property type="entry name" value="6-pyruvoyl tetrahydropterin synthase/QueD"/>
    <property type="match status" value="1"/>
</dbReference>
<dbReference type="PANTHER" id="PTHR12589:SF7">
    <property type="entry name" value="6-PYRUVOYL TETRAHYDROBIOPTERIN SYNTHASE"/>
    <property type="match status" value="1"/>
</dbReference>
<dbReference type="EMBL" id="CP071793">
    <property type="protein sequence ID" value="QTD50206.1"/>
    <property type="molecule type" value="Genomic_DNA"/>
</dbReference>
<feature type="binding site" evidence="10">
    <location>
        <position position="28"/>
    </location>
    <ligand>
        <name>Zn(2+)</name>
        <dbReference type="ChEBI" id="CHEBI:29105"/>
    </ligand>
</feature>
<dbReference type="Pfam" id="PF01242">
    <property type="entry name" value="PTPS"/>
    <property type="match status" value="1"/>
</dbReference>
<protein>
    <recommendedName>
        <fullName evidence="3 8">6-carboxy-5,6,7,8-tetrahydropterin synthase</fullName>
        <ecNumber evidence="8">4.-.-.-</ecNumber>
    </recommendedName>
</protein>
<evidence type="ECO:0000313" key="12">
    <source>
        <dbReference type="Proteomes" id="UP000663929"/>
    </source>
</evidence>
<proteinExistence type="inferred from homology"/>
<dbReference type="KEGG" id="scor:J3U87_31865"/>
<evidence type="ECO:0000256" key="6">
    <source>
        <dbReference type="ARBA" id="ARBA00023239"/>
    </source>
</evidence>
<dbReference type="SUPFAM" id="SSF55620">
    <property type="entry name" value="Tetrahydrobiopterin biosynthesis enzymes-like"/>
    <property type="match status" value="1"/>
</dbReference>
<dbReference type="AlphaFoldDB" id="A0A8A4TJV2"/>
<dbReference type="EC" id="4.-.-.-" evidence="8"/>
<keyword evidence="5 8" id="KW-0862">Zinc</keyword>
<evidence type="ECO:0000256" key="4">
    <source>
        <dbReference type="ARBA" id="ARBA00022723"/>
    </source>
</evidence>
<evidence type="ECO:0000256" key="3">
    <source>
        <dbReference type="ARBA" id="ARBA00018141"/>
    </source>
</evidence>
<feature type="active site" description="Proton acceptor" evidence="9">
    <location>
        <position position="24"/>
    </location>
</feature>
<evidence type="ECO:0000256" key="2">
    <source>
        <dbReference type="ARBA" id="ARBA00008900"/>
    </source>
</evidence>
<name>A0A8A4TJV2_SULCO</name>
<dbReference type="GO" id="GO:0046872">
    <property type="term" value="F:metal ion binding"/>
    <property type="evidence" value="ECO:0007669"/>
    <property type="project" value="UniProtKB-KW"/>
</dbReference>
<feature type="active site" description="Charge relay system" evidence="9">
    <location>
        <position position="116"/>
    </location>
</feature>
<evidence type="ECO:0000313" key="11">
    <source>
        <dbReference type="EMBL" id="QTD50206.1"/>
    </source>
</evidence>
<dbReference type="Proteomes" id="UP000663929">
    <property type="component" value="Chromosome"/>
</dbReference>
<feature type="active site" description="Charge relay system" evidence="9">
    <location>
        <position position="68"/>
    </location>
</feature>
<dbReference type="InterPro" id="IPR007115">
    <property type="entry name" value="6-PTP_synth/QueD"/>
</dbReference>
<comment type="catalytic activity">
    <reaction evidence="7 8">
        <text>7,8-dihydroneopterin 3'-triphosphate + H2O = 6-carboxy-5,6,7,8-tetrahydropterin + triphosphate + acetaldehyde + 2 H(+)</text>
        <dbReference type="Rhea" id="RHEA:27966"/>
        <dbReference type="ChEBI" id="CHEBI:15343"/>
        <dbReference type="ChEBI" id="CHEBI:15377"/>
        <dbReference type="ChEBI" id="CHEBI:15378"/>
        <dbReference type="ChEBI" id="CHEBI:18036"/>
        <dbReference type="ChEBI" id="CHEBI:58462"/>
        <dbReference type="ChEBI" id="CHEBI:61032"/>
        <dbReference type="EC" id="4.1.2.50"/>
    </reaction>
</comment>
<dbReference type="PANTHER" id="PTHR12589">
    <property type="entry name" value="PYRUVOYL TETRAHYDROBIOPTERIN SYNTHASE"/>
    <property type="match status" value="1"/>
</dbReference>
<sequence length="136" mass="15190">MAFEIKVRKTFSASHQLRHASGGCERLHGHNWVCLVYVCGDTLDRNGLLVDFRDIQAALTGVIDELEHTHLNDLAPFRILNPTAENLAKHVFEGVQKGLDENRNNRARVSRVEIFETEDCSAAYFLPQEAASGIAT</sequence>